<evidence type="ECO:0000313" key="2">
    <source>
        <dbReference type="Proteomes" id="UP000050794"/>
    </source>
</evidence>
<protein>
    <submittedName>
        <fullName evidence="3">UPF0261 domain-containing protein</fullName>
    </submittedName>
</protein>
<dbReference type="EMBL" id="UYWY01022548">
    <property type="protein sequence ID" value="VDM46282.1"/>
    <property type="molecule type" value="Genomic_DNA"/>
</dbReference>
<dbReference type="AlphaFoldDB" id="A0A183V2J1"/>
<evidence type="ECO:0000313" key="3">
    <source>
        <dbReference type="WBParaSite" id="TCNE_0001496101-mRNA-1"/>
    </source>
</evidence>
<proteinExistence type="predicted"/>
<name>A0A183V2J1_TOXCA</name>
<reference evidence="1 2" key="2">
    <citation type="submission" date="2018-11" db="EMBL/GenBank/DDBJ databases">
        <authorList>
            <consortium name="Pathogen Informatics"/>
        </authorList>
    </citation>
    <scope>NUCLEOTIDE SEQUENCE [LARGE SCALE GENOMIC DNA]</scope>
</reference>
<dbReference type="Proteomes" id="UP000050794">
    <property type="component" value="Unassembled WGS sequence"/>
</dbReference>
<keyword evidence="2" id="KW-1185">Reference proteome</keyword>
<sequence>MKLMGTSNSISIPFIIDERTSAPVAAHGRASKMAIVDELMRSVGRALGEKTGGTAALFMEPIDEANSRMAKVVRAMLE</sequence>
<organism evidence="2 3">
    <name type="scientific">Toxocara canis</name>
    <name type="common">Canine roundworm</name>
    <dbReference type="NCBI Taxonomy" id="6265"/>
    <lineage>
        <taxon>Eukaryota</taxon>
        <taxon>Metazoa</taxon>
        <taxon>Ecdysozoa</taxon>
        <taxon>Nematoda</taxon>
        <taxon>Chromadorea</taxon>
        <taxon>Rhabditida</taxon>
        <taxon>Spirurina</taxon>
        <taxon>Ascaridomorpha</taxon>
        <taxon>Ascaridoidea</taxon>
        <taxon>Toxocaridae</taxon>
        <taxon>Toxocara</taxon>
    </lineage>
</organism>
<evidence type="ECO:0000313" key="1">
    <source>
        <dbReference type="EMBL" id="VDM46282.1"/>
    </source>
</evidence>
<gene>
    <name evidence="1" type="ORF">TCNE_LOCUS14961</name>
</gene>
<accession>A0A183V2J1</accession>
<dbReference type="WBParaSite" id="TCNE_0001496101-mRNA-1">
    <property type="protein sequence ID" value="TCNE_0001496101-mRNA-1"/>
    <property type="gene ID" value="TCNE_0001496101"/>
</dbReference>
<reference evidence="3" key="1">
    <citation type="submission" date="2016-06" db="UniProtKB">
        <authorList>
            <consortium name="WormBaseParasite"/>
        </authorList>
    </citation>
    <scope>IDENTIFICATION</scope>
</reference>